<feature type="domain" description="KOW" evidence="5">
    <location>
        <begin position="352"/>
        <end position="379"/>
    </location>
</feature>
<dbReference type="SUPFAM" id="SSF50104">
    <property type="entry name" value="Translation proteins SH3-like domain"/>
    <property type="match status" value="1"/>
</dbReference>
<feature type="compositionally biased region" description="Acidic residues" evidence="4">
    <location>
        <begin position="42"/>
        <end position="57"/>
    </location>
</feature>
<name>A0ABN9QAJ1_9DINO</name>
<feature type="compositionally biased region" description="Low complexity" evidence="4">
    <location>
        <begin position="18"/>
        <end position="30"/>
    </location>
</feature>
<dbReference type="CDD" id="cd06089">
    <property type="entry name" value="KOW_RPL26"/>
    <property type="match status" value="1"/>
</dbReference>
<sequence length="442" mass="46414">EAAAAEDGAAALAVAGEDAGAGSAGAAQEAPDVPQFASGGSEAEDEDDADEPEEEEAPEPRAAEEAAACAPGEPAAPAAERPGPEAPDGRDGGSEALLRLLLVWYLSGPWRPEGQPSGAAGAGHCWARLRSGSLARGACLFEASQRLVLACLQGPGPSGPCGQHAAALLAPVLAGRARGLAEGVRVLANARFSAAHDPATGEALWDPFEQPPAGAPKGRAVDAPEPEASQEFLCASISLLGGLLAALLAQPQRSAAAEVAERALAAAAPSVCRLLLPLVAVLQRRGGYPLLSVPAAVPASHLQAMKQKATVSISRRKSRKAYFTAPSHVRRKLMSAPLSKDLRAKYSVRSLPIRRDDEVMIVRGHYHDREGKVTQVYRKKWRIHIERVTRDKANGQTVPIGIHPSKVTITKIKLDKDRKALLDRKGGKGKKGQKYTDKDMEK</sequence>
<dbReference type="Pfam" id="PF00467">
    <property type="entry name" value="KOW"/>
    <property type="match status" value="1"/>
</dbReference>
<dbReference type="InterPro" id="IPR005756">
    <property type="entry name" value="Ribosomal_uL24_euk/arc"/>
</dbReference>
<evidence type="ECO:0000256" key="3">
    <source>
        <dbReference type="ARBA" id="ARBA00023274"/>
    </source>
</evidence>
<feature type="compositionally biased region" description="Low complexity" evidence="4">
    <location>
        <begin position="65"/>
        <end position="81"/>
    </location>
</feature>
<comment type="caution">
    <text evidence="6">The sequence shown here is derived from an EMBL/GenBank/DDBJ whole genome shotgun (WGS) entry which is preliminary data.</text>
</comment>
<evidence type="ECO:0000256" key="4">
    <source>
        <dbReference type="SAM" id="MobiDB-lite"/>
    </source>
</evidence>
<reference evidence="6" key="1">
    <citation type="submission" date="2023-10" db="EMBL/GenBank/DDBJ databases">
        <authorList>
            <person name="Chen Y."/>
            <person name="Shah S."/>
            <person name="Dougan E. K."/>
            <person name="Thang M."/>
            <person name="Chan C."/>
        </authorList>
    </citation>
    <scope>NUCLEOTIDE SEQUENCE [LARGE SCALE GENOMIC DNA]</scope>
</reference>
<dbReference type="Gene3D" id="2.30.30.30">
    <property type="match status" value="1"/>
</dbReference>
<keyword evidence="7" id="KW-1185">Reference proteome</keyword>
<evidence type="ECO:0000313" key="7">
    <source>
        <dbReference type="Proteomes" id="UP001189429"/>
    </source>
</evidence>
<dbReference type="EMBL" id="CAUYUJ010002898">
    <property type="protein sequence ID" value="CAK0802885.1"/>
    <property type="molecule type" value="Genomic_DNA"/>
</dbReference>
<feature type="region of interest" description="Disordered" evidence="4">
    <location>
        <begin position="18"/>
        <end position="93"/>
    </location>
</feature>
<feature type="region of interest" description="Disordered" evidence="4">
    <location>
        <begin position="420"/>
        <end position="442"/>
    </location>
</feature>
<dbReference type="PANTHER" id="PTHR11143">
    <property type="entry name" value="60S RIBOSOMAL PROTEIN L26 FAMILY MEMBER"/>
    <property type="match status" value="1"/>
</dbReference>
<evidence type="ECO:0000256" key="1">
    <source>
        <dbReference type="ARBA" id="ARBA00010618"/>
    </source>
</evidence>
<gene>
    <name evidence="6" type="ORF">PCOR1329_LOCUS10245</name>
</gene>
<accession>A0ABN9QAJ1</accession>
<protein>
    <recommendedName>
        <fullName evidence="5">KOW domain-containing protein</fullName>
    </recommendedName>
</protein>
<keyword evidence="2" id="KW-0689">Ribosomal protein</keyword>
<dbReference type="SMART" id="SM00739">
    <property type="entry name" value="KOW"/>
    <property type="match status" value="1"/>
</dbReference>
<dbReference type="HAMAP" id="MF_01326_A">
    <property type="entry name" value="Ribosomal_uL24_A"/>
    <property type="match status" value="1"/>
</dbReference>
<feature type="non-terminal residue" evidence="6">
    <location>
        <position position="1"/>
    </location>
</feature>
<dbReference type="InterPro" id="IPR008991">
    <property type="entry name" value="Translation_prot_SH3-like_sf"/>
</dbReference>
<dbReference type="Pfam" id="PF16906">
    <property type="entry name" value="Ribosomal_L26"/>
    <property type="match status" value="1"/>
</dbReference>
<proteinExistence type="inferred from homology"/>
<organism evidence="6 7">
    <name type="scientific">Prorocentrum cordatum</name>
    <dbReference type="NCBI Taxonomy" id="2364126"/>
    <lineage>
        <taxon>Eukaryota</taxon>
        <taxon>Sar</taxon>
        <taxon>Alveolata</taxon>
        <taxon>Dinophyceae</taxon>
        <taxon>Prorocentrales</taxon>
        <taxon>Prorocentraceae</taxon>
        <taxon>Prorocentrum</taxon>
    </lineage>
</organism>
<comment type="similarity">
    <text evidence="1">Belongs to the universal ribosomal protein uL24 family.</text>
</comment>
<evidence type="ECO:0000256" key="2">
    <source>
        <dbReference type="ARBA" id="ARBA00022980"/>
    </source>
</evidence>
<dbReference type="InterPro" id="IPR014722">
    <property type="entry name" value="Rib_uL2_dom2"/>
</dbReference>
<dbReference type="Proteomes" id="UP001189429">
    <property type="component" value="Unassembled WGS sequence"/>
</dbReference>
<dbReference type="NCBIfam" id="TIGR01080">
    <property type="entry name" value="rplX_A_E"/>
    <property type="match status" value="1"/>
</dbReference>
<evidence type="ECO:0000259" key="5">
    <source>
        <dbReference type="SMART" id="SM00739"/>
    </source>
</evidence>
<evidence type="ECO:0000313" key="6">
    <source>
        <dbReference type="EMBL" id="CAK0802885.1"/>
    </source>
</evidence>
<dbReference type="InterPro" id="IPR041988">
    <property type="entry name" value="Ribosomal_uL24_KOW"/>
</dbReference>
<keyword evidence="3" id="KW-0687">Ribonucleoprotein</keyword>
<dbReference type="InterPro" id="IPR005824">
    <property type="entry name" value="KOW"/>
</dbReference>